<dbReference type="EMBL" id="JAHHIF010000007">
    <property type="protein sequence ID" value="MBW4544266.1"/>
    <property type="molecule type" value="Genomic_DNA"/>
</dbReference>
<sequence length="449" mass="47073">MKFRQFSYLKFLCLATFFLRVLSLRAIAQTVTISPAAGQVVINEVLYAQTGAGSPGNDEFIELYNASSSPVDLSGWRLADGNLIANSTDGIGSITGNTGNPAYLFPSGTTLPPGRYSVIWIGDNTPNHQAINAVFQTWLGQSAKLNNTGDDVWLYDSQQRIVDYIAYGSGTAINTPPPASLNLWNSSFQSSLAGATAGQSISLTPNGQDSNTSACWERTTSGNANGRCPGALPTLDTDAVASRITTVGPNNNSLPTSPSRLRLVKRITRINGTDITGFVDNPGDANDDTTVNWPTPFANYLRGAIDGGLVQPGDEVEYTIYFLSDGGKAASNVKICDLIPANTTFIPNTFNNLTPTDGGTAGAEQGIALALSTTNLPTTPTAYLTNVADADRGQIFTPGTIPAGLCASGATNGAVVVNVVTNPTTLPNATAPGTPANSYGFIRFRARVN</sequence>
<organism evidence="3 4">
    <name type="scientific">Symplocastrum torsivum CPER-KK1</name>
    <dbReference type="NCBI Taxonomy" id="450513"/>
    <lineage>
        <taxon>Bacteria</taxon>
        <taxon>Bacillati</taxon>
        <taxon>Cyanobacteriota</taxon>
        <taxon>Cyanophyceae</taxon>
        <taxon>Oscillatoriophycideae</taxon>
        <taxon>Oscillatoriales</taxon>
        <taxon>Microcoleaceae</taxon>
        <taxon>Symplocastrum</taxon>
    </lineage>
</organism>
<proteinExistence type="predicted"/>
<feature type="signal peptide" evidence="1">
    <location>
        <begin position="1"/>
        <end position="28"/>
    </location>
</feature>
<accession>A0A951PIE0</accession>
<dbReference type="NCBIfam" id="TIGR01451">
    <property type="entry name" value="B_ant_repeat"/>
    <property type="match status" value="1"/>
</dbReference>
<reference evidence="3" key="2">
    <citation type="journal article" date="2022" name="Microbiol. Resour. Announc.">
        <title>Metagenome Sequencing to Explore Phylogenomics of Terrestrial Cyanobacteria.</title>
        <authorList>
            <person name="Ward R.D."/>
            <person name="Stajich J.E."/>
            <person name="Johansen J.R."/>
            <person name="Huntemann M."/>
            <person name="Clum A."/>
            <person name="Foster B."/>
            <person name="Foster B."/>
            <person name="Roux S."/>
            <person name="Palaniappan K."/>
            <person name="Varghese N."/>
            <person name="Mukherjee S."/>
            <person name="Reddy T.B.K."/>
            <person name="Daum C."/>
            <person name="Copeland A."/>
            <person name="Chen I.A."/>
            <person name="Ivanova N.N."/>
            <person name="Kyrpides N.C."/>
            <person name="Shapiro N."/>
            <person name="Eloe-Fadrosh E.A."/>
            <person name="Pietrasiak N."/>
        </authorList>
    </citation>
    <scope>NUCLEOTIDE SEQUENCE</scope>
    <source>
        <strain evidence="3">CPER-KK1</strain>
    </source>
</reference>
<dbReference type="InterPro" id="IPR047589">
    <property type="entry name" value="DUF11_rpt"/>
</dbReference>
<feature type="domain" description="LTD" evidence="2">
    <location>
        <begin position="28"/>
        <end position="169"/>
    </location>
</feature>
<protein>
    <submittedName>
        <fullName evidence="3">Lamin tail domain-containing protein</fullName>
    </submittedName>
</protein>
<evidence type="ECO:0000259" key="2">
    <source>
        <dbReference type="PROSITE" id="PS51841"/>
    </source>
</evidence>
<comment type="caution">
    <text evidence="3">The sequence shown here is derived from an EMBL/GenBank/DDBJ whole genome shotgun (WGS) entry which is preliminary data.</text>
</comment>
<name>A0A951PIE0_9CYAN</name>
<dbReference type="PROSITE" id="PS51841">
    <property type="entry name" value="LTD"/>
    <property type="match status" value="1"/>
</dbReference>
<dbReference type="InterPro" id="IPR001322">
    <property type="entry name" value="Lamin_tail_dom"/>
</dbReference>
<gene>
    <name evidence="3" type="ORF">KME25_07480</name>
</gene>
<feature type="chain" id="PRO_5037419992" evidence="1">
    <location>
        <begin position="29"/>
        <end position="449"/>
    </location>
</feature>
<evidence type="ECO:0000313" key="3">
    <source>
        <dbReference type="EMBL" id="MBW4544266.1"/>
    </source>
</evidence>
<dbReference type="Gene3D" id="2.60.40.1260">
    <property type="entry name" value="Lamin Tail domain"/>
    <property type="match status" value="1"/>
</dbReference>
<dbReference type="InterPro" id="IPR036415">
    <property type="entry name" value="Lamin_tail_dom_sf"/>
</dbReference>
<keyword evidence="1" id="KW-0732">Signal</keyword>
<dbReference type="Pfam" id="PF00932">
    <property type="entry name" value="LTD"/>
    <property type="match status" value="1"/>
</dbReference>
<evidence type="ECO:0000313" key="4">
    <source>
        <dbReference type="Proteomes" id="UP000753908"/>
    </source>
</evidence>
<dbReference type="AlphaFoldDB" id="A0A951PIE0"/>
<dbReference type="Proteomes" id="UP000753908">
    <property type="component" value="Unassembled WGS sequence"/>
</dbReference>
<reference evidence="3" key="1">
    <citation type="submission" date="2021-05" db="EMBL/GenBank/DDBJ databases">
        <authorList>
            <person name="Pietrasiak N."/>
            <person name="Ward R."/>
            <person name="Stajich J.E."/>
            <person name="Kurbessoian T."/>
        </authorList>
    </citation>
    <scope>NUCLEOTIDE SEQUENCE</scope>
    <source>
        <strain evidence="3">CPER-KK1</strain>
    </source>
</reference>
<dbReference type="SUPFAM" id="SSF74853">
    <property type="entry name" value="Lamin A/C globular tail domain"/>
    <property type="match status" value="1"/>
</dbReference>
<evidence type="ECO:0000256" key="1">
    <source>
        <dbReference type="SAM" id="SignalP"/>
    </source>
</evidence>